<keyword evidence="3" id="KW-1185">Reference proteome</keyword>
<feature type="compositionally biased region" description="Basic and acidic residues" evidence="1">
    <location>
        <begin position="49"/>
        <end position="76"/>
    </location>
</feature>
<name>A0A6A5T0Z2_9PLEO</name>
<sequence length="101" mass="10987">MIGSAIACAKCLSYRLSKVEAANAGDGMPPQSTRETLVDLTLKQRLEREIKSGNKTVDRTPDKAARDRIRECRTSEDGSGTELPLETLGSPFRQPPSPEGQ</sequence>
<evidence type="ECO:0000313" key="3">
    <source>
        <dbReference type="Proteomes" id="UP000800038"/>
    </source>
</evidence>
<organism evidence="2 3">
    <name type="scientific">Clathrospora elynae</name>
    <dbReference type="NCBI Taxonomy" id="706981"/>
    <lineage>
        <taxon>Eukaryota</taxon>
        <taxon>Fungi</taxon>
        <taxon>Dikarya</taxon>
        <taxon>Ascomycota</taxon>
        <taxon>Pezizomycotina</taxon>
        <taxon>Dothideomycetes</taxon>
        <taxon>Pleosporomycetidae</taxon>
        <taxon>Pleosporales</taxon>
        <taxon>Diademaceae</taxon>
        <taxon>Clathrospora</taxon>
    </lineage>
</organism>
<evidence type="ECO:0000256" key="1">
    <source>
        <dbReference type="SAM" id="MobiDB-lite"/>
    </source>
</evidence>
<accession>A0A6A5T0Z2</accession>
<gene>
    <name evidence="2" type="ORF">EJ02DRAFT_35502</name>
</gene>
<dbReference type="AlphaFoldDB" id="A0A6A5T0Z2"/>
<reference evidence="2" key="1">
    <citation type="journal article" date="2020" name="Stud. Mycol.">
        <title>101 Dothideomycetes genomes: a test case for predicting lifestyles and emergence of pathogens.</title>
        <authorList>
            <person name="Haridas S."/>
            <person name="Albert R."/>
            <person name="Binder M."/>
            <person name="Bloem J."/>
            <person name="Labutti K."/>
            <person name="Salamov A."/>
            <person name="Andreopoulos B."/>
            <person name="Baker S."/>
            <person name="Barry K."/>
            <person name="Bills G."/>
            <person name="Bluhm B."/>
            <person name="Cannon C."/>
            <person name="Castanera R."/>
            <person name="Culley D."/>
            <person name="Daum C."/>
            <person name="Ezra D."/>
            <person name="Gonzalez J."/>
            <person name="Henrissat B."/>
            <person name="Kuo A."/>
            <person name="Liang C."/>
            <person name="Lipzen A."/>
            <person name="Lutzoni F."/>
            <person name="Magnuson J."/>
            <person name="Mondo S."/>
            <person name="Nolan M."/>
            <person name="Ohm R."/>
            <person name="Pangilinan J."/>
            <person name="Park H.-J."/>
            <person name="Ramirez L."/>
            <person name="Alfaro M."/>
            <person name="Sun H."/>
            <person name="Tritt A."/>
            <person name="Yoshinaga Y."/>
            <person name="Zwiers L.-H."/>
            <person name="Turgeon B."/>
            <person name="Goodwin S."/>
            <person name="Spatafora J."/>
            <person name="Crous P."/>
            <person name="Grigoriev I."/>
        </authorList>
    </citation>
    <scope>NUCLEOTIDE SEQUENCE</scope>
    <source>
        <strain evidence="2">CBS 161.51</strain>
    </source>
</reference>
<dbReference type="Proteomes" id="UP000800038">
    <property type="component" value="Unassembled WGS sequence"/>
</dbReference>
<proteinExistence type="predicted"/>
<dbReference type="EMBL" id="ML976008">
    <property type="protein sequence ID" value="KAF1945664.1"/>
    <property type="molecule type" value="Genomic_DNA"/>
</dbReference>
<feature type="region of interest" description="Disordered" evidence="1">
    <location>
        <begin position="49"/>
        <end position="101"/>
    </location>
</feature>
<protein>
    <submittedName>
        <fullName evidence="2">Uncharacterized protein</fullName>
    </submittedName>
</protein>
<evidence type="ECO:0000313" key="2">
    <source>
        <dbReference type="EMBL" id="KAF1945664.1"/>
    </source>
</evidence>